<dbReference type="Gene3D" id="3.30.1330.60">
    <property type="entry name" value="OmpA-like domain"/>
    <property type="match status" value="1"/>
</dbReference>
<dbReference type="Pfam" id="PF00691">
    <property type="entry name" value="OmpA"/>
    <property type="match status" value="1"/>
</dbReference>
<dbReference type="EMBL" id="LVJE01000016">
    <property type="protein sequence ID" value="OAB27718.1"/>
    <property type="molecule type" value="Genomic_DNA"/>
</dbReference>
<dbReference type="InterPro" id="IPR036737">
    <property type="entry name" value="OmpA-like_sf"/>
</dbReference>
<dbReference type="InterPro" id="IPR011042">
    <property type="entry name" value="6-blade_b-propeller_TolB-like"/>
</dbReference>
<dbReference type="AlphaFoldDB" id="A0A167WT34"/>
<feature type="domain" description="OmpA-like" evidence="6">
    <location>
        <begin position="502"/>
        <end position="620"/>
    </location>
</feature>
<dbReference type="InterPro" id="IPR011659">
    <property type="entry name" value="WD40"/>
</dbReference>
<evidence type="ECO:0000256" key="1">
    <source>
        <dbReference type="ARBA" id="ARBA00004442"/>
    </source>
</evidence>
<dbReference type="InterPro" id="IPR011990">
    <property type="entry name" value="TPR-like_helical_dom_sf"/>
</dbReference>
<keyword evidence="8" id="KW-1185">Reference proteome</keyword>
<evidence type="ECO:0000256" key="5">
    <source>
        <dbReference type="SAM" id="SignalP"/>
    </source>
</evidence>
<evidence type="ECO:0000256" key="3">
    <source>
        <dbReference type="ARBA" id="ARBA00023237"/>
    </source>
</evidence>
<keyword evidence="5" id="KW-0732">Signal</keyword>
<evidence type="ECO:0000256" key="2">
    <source>
        <dbReference type="ARBA" id="ARBA00023136"/>
    </source>
</evidence>
<dbReference type="PANTHER" id="PTHR30329:SF21">
    <property type="entry name" value="LIPOPROTEIN YIAD-RELATED"/>
    <property type="match status" value="1"/>
</dbReference>
<dbReference type="OrthoDB" id="9809364at2"/>
<dbReference type="Proteomes" id="UP000077164">
    <property type="component" value="Unassembled WGS sequence"/>
</dbReference>
<dbReference type="Gene3D" id="1.25.40.10">
    <property type="entry name" value="Tetratricopeptide repeat domain"/>
    <property type="match status" value="1"/>
</dbReference>
<dbReference type="STRING" id="249352.SAMN05444395_105205"/>
<evidence type="ECO:0000313" key="8">
    <source>
        <dbReference type="Proteomes" id="UP000077164"/>
    </source>
</evidence>
<proteinExistence type="predicted"/>
<sequence length="620" mass="69274">MKKNTILLFFVLASLSLTAQNKETKSADILVESYDYVKAVQGYLNLVAKGNTDPYVSKQLGDCYYYMFNTIESEKWYAKATQSHQDAETYFRYAQMLKSNGKYAESNIQMALFADRMPNDQRAIIFNTDPNYLTKLNALENHFEVNAIPVNSERSDFGAILYGDILYFASARNESNKTYGWNDEPYLDVFQSTYTADGKYSEPIAVNELNSRFHEGPVTMNKEGSVVYFSSESFKDKLFDKDKTHKFKFGQVNLYKATKENGKWSNITALPFNSKSYSAGNPSLDKDGKTLYFASNMPGSVGGTDIWKVKVNSDGSFGAPENLGTKINTVSDENFPFMGDDSILYFSSNGLTGFGSLDVFSVDLNTDGEPQNMGKPINTEKDDFAFSFNKDKNIGYVSSNRFGKDHIYSAIPICKAQIFIVVKNAKTGVLLANSRVVILDAVTAIVDTQLSSKDGEVLYDLSCLKSYTIQVFKDGYVTKSFPASGKQGVITMEVALEPIDVVVTETEILLNPIYFYSNKSDITERGAVELDKLVYVLAQNSNLQIDVKSHTDSRGSDSYNLDLSERRAQSTVAYIISKGISSERISGKGFGESIPKIDCQNNCTELEFALNRRSEFMIRK</sequence>
<feature type="signal peptide" evidence="5">
    <location>
        <begin position="1"/>
        <end position="19"/>
    </location>
</feature>
<dbReference type="PROSITE" id="PS51123">
    <property type="entry name" value="OMPA_2"/>
    <property type="match status" value="1"/>
</dbReference>
<dbReference type="InterPro" id="IPR050330">
    <property type="entry name" value="Bact_OuterMem_StrucFunc"/>
</dbReference>
<dbReference type="SUPFAM" id="SSF103088">
    <property type="entry name" value="OmpA-like"/>
    <property type="match status" value="1"/>
</dbReference>
<dbReference type="RefSeq" id="WP_066081230.1">
    <property type="nucleotide sequence ID" value="NZ_FRDK01000005.1"/>
</dbReference>
<dbReference type="Gene3D" id="2.120.10.30">
    <property type="entry name" value="TolB, C-terminal domain"/>
    <property type="match status" value="1"/>
</dbReference>
<keyword evidence="2 4" id="KW-0472">Membrane</keyword>
<organism evidence="7 8">
    <name type="scientific">Flavobacterium fryxellicola</name>
    <dbReference type="NCBI Taxonomy" id="249352"/>
    <lineage>
        <taxon>Bacteria</taxon>
        <taxon>Pseudomonadati</taxon>
        <taxon>Bacteroidota</taxon>
        <taxon>Flavobacteriia</taxon>
        <taxon>Flavobacteriales</taxon>
        <taxon>Flavobacteriaceae</taxon>
        <taxon>Flavobacterium</taxon>
    </lineage>
</organism>
<dbReference type="SUPFAM" id="SSF82171">
    <property type="entry name" value="DPP6 N-terminal domain-like"/>
    <property type="match status" value="1"/>
</dbReference>
<dbReference type="PANTHER" id="PTHR30329">
    <property type="entry name" value="STATOR ELEMENT OF FLAGELLAR MOTOR COMPLEX"/>
    <property type="match status" value="1"/>
</dbReference>
<keyword evidence="3" id="KW-0998">Cell outer membrane</keyword>
<feature type="chain" id="PRO_5007894158" evidence="5">
    <location>
        <begin position="20"/>
        <end position="620"/>
    </location>
</feature>
<protein>
    <submittedName>
        <fullName evidence="7">Cell envelope biogenesis protein OmpA</fullName>
    </submittedName>
</protein>
<dbReference type="CDD" id="cd07185">
    <property type="entry name" value="OmpA_C-like"/>
    <property type="match status" value="1"/>
</dbReference>
<reference evidence="7 8" key="1">
    <citation type="submission" date="2016-03" db="EMBL/GenBank/DDBJ databases">
        <title>Draft genome sequence of Flavobacterium fryxellicola DSM 16209.</title>
        <authorList>
            <person name="Shin S.-K."/>
            <person name="Yi H."/>
        </authorList>
    </citation>
    <scope>NUCLEOTIDE SEQUENCE [LARGE SCALE GENOMIC DNA]</scope>
    <source>
        <strain evidence="7 8">DSM 16209</strain>
    </source>
</reference>
<dbReference type="Pfam" id="PF07676">
    <property type="entry name" value="PD40"/>
    <property type="match status" value="1"/>
</dbReference>
<comment type="caution">
    <text evidence="7">The sequence shown here is derived from an EMBL/GenBank/DDBJ whole genome shotgun (WGS) entry which is preliminary data.</text>
</comment>
<dbReference type="PRINTS" id="PR01021">
    <property type="entry name" value="OMPADOMAIN"/>
</dbReference>
<evidence type="ECO:0000256" key="4">
    <source>
        <dbReference type="PROSITE-ProRule" id="PRU00473"/>
    </source>
</evidence>
<accession>A0A167WT34</accession>
<name>A0A167WT34_9FLAO</name>
<evidence type="ECO:0000259" key="6">
    <source>
        <dbReference type="PROSITE" id="PS51123"/>
    </source>
</evidence>
<comment type="subcellular location">
    <subcellularLocation>
        <location evidence="1">Cell outer membrane</location>
    </subcellularLocation>
</comment>
<dbReference type="InterPro" id="IPR006665">
    <property type="entry name" value="OmpA-like"/>
</dbReference>
<dbReference type="InterPro" id="IPR006664">
    <property type="entry name" value="OMP_bac"/>
</dbReference>
<evidence type="ECO:0000313" key="7">
    <source>
        <dbReference type="EMBL" id="OAB27718.1"/>
    </source>
</evidence>
<dbReference type="SUPFAM" id="SSF48452">
    <property type="entry name" value="TPR-like"/>
    <property type="match status" value="1"/>
</dbReference>
<dbReference type="GO" id="GO:0009279">
    <property type="term" value="C:cell outer membrane"/>
    <property type="evidence" value="ECO:0007669"/>
    <property type="project" value="UniProtKB-SubCell"/>
</dbReference>
<gene>
    <name evidence="7" type="ORF">FBFR_11130</name>
</gene>